<feature type="compositionally biased region" description="Basic and acidic residues" evidence="1">
    <location>
        <begin position="143"/>
        <end position="153"/>
    </location>
</feature>
<feature type="region of interest" description="Disordered" evidence="1">
    <location>
        <begin position="123"/>
        <end position="169"/>
    </location>
</feature>
<name>A0AA39QCH0_9AGAR</name>
<proteinExistence type="predicted"/>
<accession>A0AA39QCH0</accession>
<evidence type="ECO:0000256" key="1">
    <source>
        <dbReference type="SAM" id="MobiDB-lite"/>
    </source>
</evidence>
<reference evidence="2" key="1">
    <citation type="submission" date="2023-06" db="EMBL/GenBank/DDBJ databases">
        <authorList>
            <consortium name="Lawrence Berkeley National Laboratory"/>
            <person name="Ahrendt S."/>
            <person name="Sahu N."/>
            <person name="Indic B."/>
            <person name="Wong-Bajracharya J."/>
            <person name="Merenyi Z."/>
            <person name="Ke H.-M."/>
            <person name="Monk M."/>
            <person name="Kocsube S."/>
            <person name="Drula E."/>
            <person name="Lipzen A."/>
            <person name="Balint B."/>
            <person name="Henrissat B."/>
            <person name="Andreopoulos B."/>
            <person name="Martin F.M."/>
            <person name="Harder C.B."/>
            <person name="Rigling D."/>
            <person name="Ford K.L."/>
            <person name="Foster G.D."/>
            <person name="Pangilinan J."/>
            <person name="Papanicolaou A."/>
            <person name="Barry K."/>
            <person name="LaButti K."/>
            <person name="Viragh M."/>
            <person name="Koriabine M."/>
            <person name="Yan M."/>
            <person name="Riley R."/>
            <person name="Champramary S."/>
            <person name="Plett K.L."/>
            <person name="Tsai I.J."/>
            <person name="Slot J."/>
            <person name="Sipos G."/>
            <person name="Plett J."/>
            <person name="Nagy L.G."/>
            <person name="Grigoriev I.V."/>
        </authorList>
    </citation>
    <scope>NUCLEOTIDE SEQUENCE</scope>
    <source>
        <strain evidence="2">HWK02</strain>
    </source>
</reference>
<feature type="region of interest" description="Disordered" evidence="1">
    <location>
        <begin position="23"/>
        <end position="55"/>
    </location>
</feature>
<gene>
    <name evidence="2" type="ORF">EDD18DRAFT_1349507</name>
</gene>
<sequence>MAGAALDQGTSIDMINAQTDNTAAAHVSSPLTPAGSLQVEPATTSGTPGLPGAFDSTESRRWRVLEKLPDVSHNWRTIPDTIVNPIPPPTVVEHVSTSNEEMLIPITEDDNNGSDAGIAEFELNRASSPDNDELVGLTLDSELTNKHMEENRAIDTTNQSKPEDDDHIS</sequence>
<comment type="caution">
    <text evidence="2">The sequence shown here is derived from an EMBL/GenBank/DDBJ whole genome shotgun (WGS) entry which is preliminary data.</text>
</comment>
<protein>
    <submittedName>
        <fullName evidence="2">Uncharacterized protein</fullName>
    </submittedName>
</protein>
<keyword evidence="3" id="KW-1185">Reference proteome</keyword>
<evidence type="ECO:0000313" key="2">
    <source>
        <dbReference type="EMBL" id="KAK0499326.1"/>
    </source>
</evidence>
<evidence type="ECO:0000313" key="3">
    <source>
        <dbReference type="Proteomes" id="UP001175228"/>
    </source>
</evidence>
<dbReference type="AlphaFoldDB" id="A0AA39QCH0"/>
<organism evidence="2 3">
    <name type="scientific">Armillaria luteobubalina</name>
    <dbReference type="NCBI Taxonomy" id="153913"/>
    <lineage>
        <taxon>Eukaryota</taxon>
        <taxon>Fungi</taxon>
        <taxon>Dikarya</taxon>
        <taxon>Basidiomycota</taxon>
        <taxon>Agaricomycotina</taxon>
        <taxon>Agaricomycetes</taxon>
        <taxon>Agaricomycetidae</taxon>
        <taxon>Agaricales</taxon>
        <taxon>Marasmiineae</taxon>
        <taxon>Physalacriaceae</taxon>
        <taxon>Armillaria</taxon>
    </lineage>
</organism>
<dbReference type="Proteomes" id="UP001175228">
    <property type="component" value="Unassembled WGS sequence"/>
</dbReference>
<dbReference type="EMBL" id="JAUEPU010000009">
    <property type="protein sequence ID" value="KAK0499326.1"/>
    <property type="molecule type" value="Genomic_DNA"/>
</dbReference>